<evidence type="ECO:0000313" key="11">
    <source>
        <dbReference type="EMBL" id="AOZ69150.1"/>
    </source>
</evidence>
<evidence type="ECO:0000256" key="8">
    <source>
        <dbReference type="SAM" id="MobiDB-lite"/>
    </source>
</evidence>
<evidence type="ECO:0000256" key="9">
    <source>
        <dbReference type="SAM" id="Phobius"/>
    </source>
</evidence>
<keyword evidence="3" id="KW-0597">Phosphoprotein</keyword>
<organism evidence="11 12">
    <name type="scientific">Rhodobacter xanthinilyticus</name>
    <dbReference type="NCBI Taxonomy" id="1850250"/>
    <lineage>
        <taxon>Bacteria</taxon>
        <taxon>Pseudomonadati</taxon>
        <taxon>Pseudomonadota</taxon>
        <taxon>Alphaproteobacteria</taxon>
        <taxon>Rhodobacterales</taxon>
        <taxon>Rhodobacter group</taxon>
        <taxon>Rhodobacter</taxon>
    </lineage>
</organism>
<evidence type="ECO:0000259" key="10">
    <source>
        <dbReference type="Pfam" id="PF07568"/>
    </source>
</evidence>
<dbReference type="PANTHER" id="PTHR41523:SF8">
    <property type="entry name" value="ETHYLENE RESPONSE SENSOR PROTEIN"/>
    <property type="match status" value="1"/>
</dbReference>
<sequence>MRRALPRRLGGLGARLVILMGLALLPLAVLTYVQTLEANSVSRKRAETAILGETLMAGASLSEQIMRAQGAAQGLAAAMGGIDPATPEAEAECRATLERFVSANQALFSFAGYVEANGQMRCTSNGESMNFGETETLRAMMEDPRPVLRLNRRGVMSKTTVLLLVNPVMDGAGRVTGFLSLSIPHSILRRETDGDLGAEGKPLALFTFSNEDELLTSSIGVDQAPGRLPRGFSIEPWLGNRGDSFLARTAEGEMRAFAVVPLVPRQIYLVGSWPEEQLGLSFLNADLPASLFPALMWGASLLVAWLAAEAQVLRHVRALRASITAFAGGDRKVKPLAFGAAARELREVGAAYEKMTLSILHDEAELEDIIHQKEVLLREVHHRVKNNLQLIASIINMQLRSVKSPEAREAMRSVQERVLSLATIHRELYQTSGLTDVRADELLPQIVRHILKIAETPRRRFAVETAIDEIRLPPDQAVPLALFLTEGLANVIKHSHAGAGARARVDLRLGHCPTAGEARLELVNDIGSGAPAPSAMTSDGFGTQLLTAFARQLEGRVERGLTEAGRYRLAVVFPLRALDEAEARRAPAEPPEGAPEAGEEDPA</sequence>
<keyword evidence="6" id="KW-0418">Kinase</keyword>
<keyword evidence="4" id="KW-0808">Transferase</keyword>
<evidence type="ECO:0000256" key="5">
    <source>
        <dbReference type="ARBA" id="ARBA00022741"/>
    </source>
</evidence>
<name>A0A1D9MBI4_9RHOB</name>
<evidence type="ECO:0000256" key="4">
    <source>
        <dbReference type="ARBA" id="ARBA00022679"/>
    </source>
</evidence>
<protein>
    <recommendedName>
        <fullName evidence="2">histidine kinase</fullName>
        <ecNumber evidence="2">2.7.13.3</ecNumber>
    </recommendedName>
</protein>
<dbReference type="RefSeq" id="WP_068765081.1">
    <property type="nucleotide sequence ID" value="NZ_CP017781.1"/>
</dbReference>
<dbReference type="AlphaFoldDB" id="A0A1D9MBI4"/>
<gene>
    <name evidence="11" type="ORF">LPB142_07285</name>
</gene>
<dbReference type="Pfam" id="PF07568">
    <property type="entry name" value="HisKA_2"/>
    <property type="match status" value="1"/>
</dbReference>
<dbReference type="InterPro" id="IPR036890">
    <property type="entry name" value="HATPase_C_sf"/>
</dbReference>
<dbReference type="Proteomes" id="UP000176562">
    <property type="component" value="Chromosome"/>
</dbReference>
<dbReference type="GO" id="GO:0005524">
    <property type="term" value="F:ATP binding"/>
    <property type="evidence" value="ECO:0007669"/>
    <property type="project" value="UniProtKB-KW"/>
</dbReference>
<evidence type="ECO:0000256" key="6">
    <source>
        <dbReference type="ARBA" id="ARBA00022777"/>
    </source>
</evidence>
<dbReference type="EC" id="2.7.13.3" evidence="2"/>
<evidence type="ECO:0000256" key="1">
    <source>
        <dbReference type="ARBA" id="ARBA00000085"/>
    </source>
</evidence>
<dbReference type="STRING" id="1850250.LPB142_07285"/>
<dbReference type="Gene3D" id="3.30.565.10">
    <property type="entry name" value="Histidine kinase-like ATPase, C-terminal domain"/>
    <property type="match status" value="1"/>
</dbReference>
<keyword evidence="5" id="KW-0547">Nucleotide-binding</keyword>
<dbReference type="InterPro" id="IPR011495">
    <property type="entry name" value="Sig_transdc_His_kin_sub2_dim/P"/>
</dbReference>
<dbReference type="EMBL" id="CP017781">
    <property type="protein sequence ID" value="AOZ69150.1"/>
    <property type="molecule type" value="Genomic_DNA"/>
</dbReference>
<dbReference type="Gene3D" id="3.30.450.20">
    <property type="entry name" value="PAS domain"/>
    <property type="match status" value="2"/>
</dbReference>
<accession>A0A1D9MBI4</accession>
<dbReference type="GO" id="GO:0004673">
    <property type="term" value="F:protein histidine kinase activity"/>
    <property type="evidence" value="ECO:0007669"/>
    <property type="project" value="UniProtKB-EC"/>
</dbReference>
<keyword evidence="9" id="KW-0472">Membrane</keyword>
<keyword evidence="12" id="KW-1185">Reference proteome</keyword>
<feature type="transmembrane region" description="Helical" evidence="9">
    <location>
        <begin position="12"/>
        <end position="33"/>
    </location>
</feature>
<evidence type="ECO:0000256" key="3">
    <source>
        <dbReference type="ARBA" id="ARBA00022553"/>
    </source>
</evidence>
<dbReference type="PANTHER" id="PTHR41523">
    <property type="entry name" value="TWO-COMPONENT SYSTEM SENSOR PROTEIN"/>
    <property type="match status" value="1"/>
</dbReference>
<feature type="region of interest" description="Disordered" evidence="8">
    <location>
        <begin position="580"/>
        <end position="603"/>
    </location>
</feature>
<proteinExistence type="predicted"/>
<keyword evidence="7" id="KW-0067">ATP-binding</keyword>
<evidence type="ECO:0000256" key="2">
    <source>
        <dbReference type="ARBA" id="ARBA00012438"/>
    </source>
</evidence>
<evidence type="ECO:0000313" key="12">
    <source>
        <dbReference type="Proteomes" id="UP000176562"/>
    </source>
</evidence>
<comment type="catalytic activity">
    <reaction evidence="1">
        <text>ATP + protein L-histidine = ADP + protein N-phospho-L-histidine.</text>
        <dbReference type="EC" id="2.7.13.3"/>
    </reaction>
</comment>
<evidence type="ECO:0000256" key="7">
    <source>
        <dbReference type="ARBA" id="ARBA00022840"/>
    </source>
</evidence>
<keyword evidence="9" id="KW-1133">Transmembrane helix</keyword>
<feature type="domain" description="Signal transduction histidine kinase subgroup 2 dimerisation and phosphoacceptor" evidence="10">
    <location>
        <begin position="379"/>
        <end position="452"/>
    </location>
</feature>
<dbReference type="KEGG" id="rhp:LPB142_07285"/>
<keyword evidence="9" id="KW-0812">Transmembrane</keyword>
<reference evidence="11 12" key="1">
    <citation type="submission" date="2016-10" db="EMBL/GenBank/DDBJ databases">
        <title>Rhodobacter sp. LPB0142, isolated from sea water.</title>
        <authorList>
            <person name="Kim E."/>
            <person name="Yi H."/>
        </authorList>
    </citation>
    <scope>NUCLEOTIDE SEQUENCE [LARGE SCALE GENOMIC DNA]</scope>
    <source>
        <strain evidence="11 12">LPB0142</strain>
    </source>
</reference>